<evidence type="ECO:0000313" key="3">
    <source>
        <dbReference type="EMBL" id="GAA0173844.1"/>
    </source>
</evidence>
<dbReference type="PANTHER" id="PTHR48085">
    <property type="entry name" value="CADMIUM/ZINC-TRANSPORTING ATPASE HMA2-RELATED"/>
    <property type="match status" value="1"/>
</dbReference>
<name>A0AAV3RDF9_LITER</name>
<keyword evidence="4" id="KW-1185">Reference proteome</keyword>
<dbReference type="InterPro" id="IPR051014">
    <property type="entry name" value="Cation_Transport_ATPase_IB"/>
</dbReference>
<dbReference type="GO" id="GO:0022857">
    <property type="term" value="F:transmembrane transporter activity"/>
    <property type="evidence" value="ECO:0007669"/>
    <property type="project" value="TreeGrafter"/>
</dbReference>
<evidence type="ECO:0000313" key="4">
    <source>
        <dbReference type="Proteomes" id="UP001454036"/>
    </source>
</evidence>
<organism evidence="3 4">
    <name type="scientific">Lithospermum erythrorhizon</name>
    <name type="common">Purple gromwell</name>
    <name type="synonym">Lithospermum officinale var. erythrorhizon</name>
    <dbReference type="NCBI Taxonomy" id="34254"/>
    <lineage>
        <taxon>Eukaryota</taxon>
        <taxon>Viridiplantae</taxon>
        <taxon>Streptophyta</taxon>
        <taxon>Embryophyta</taxon>
        <taxon>Tracheophyta</taxon>
        <taxon>Spermatophyta</taxon>
        <taxon>Magnoliopsida</taxon>
        <taxon>eudicotyledons</taxon>
        <taxon>Gunneridae</taxon>
        <taxon>Pentapetalae</taxon>
        <taxon>asterids</taxon>
        <taxon>lamiids</taxon>
        <taxon>Boraginales</taxon>
        <taxon>Boraginaceae</taxon>
        <taxon>Boraginoideae</taxon>
        <taxon>Lithospermeae</taxon>
        <taxon>Lithospermum</taxon>
    </lineage>
</organism>
<keyword evidence="2" id="KW-0472">Membrane</keyword>
<dbReference type="Proteomes" id="UP001454036">
    <property type="component" value="Unassembled WGS sequence"/>
</dbReference>
<gene>
    <name evidence="3" type="ORF">LIER_41604</name>
</gene>
<dbReference type="PANTHER" id="PTHR48085:SF5">
    <property type="entry name" value="CADMIUM_ZINC-TRANSPORTING ATPASE HMA4-RELATED"/>
    <property type="match status" value="1"/>
</dbReference>
<keyword evidence="2" id="KW-1133">Transmembrane helix</keyword>
<keyword evidence="2" id="KW-0812">Transmembrane</keyword>
<evidence type="ECO:0000256" key="1">
    <source>
        <dbReference type="ARBA" id="ARBA00006024"/>
    </source>
</evidence>
<dbReference type="GO" id="GO:0016020">
    <property type="term" value="C:membrane"/>
    <property type="evidence" value="ECO:0007669"/>
    <property type="project" value="TreeGrafter"/>
</dbReference>
<dbReference type="EMBL" id="BAABME010026403">
    <property type="protein sequence ID" value="GAA0173844.1"/>
    <property type="molecule type" value="Genomic_DNA"/>
</dbReference>
<proteinExistence type="inferred from homology"/>
<reference evidence="3 4" key="1">
    <citation type="submission" date="2024-01" db="EMBL/GenBank/DDBJ databases">
        <title>The complete chloroplast genome sequence of Lithospermum erythrorhizon: insights into the phylogenetic relationship among Boraginaceae species and the maternal lineages of purple gromwells.</title>
        <authorList>
            <person name="Okada T."/>
            <person name="Watanabe K."/>
        </authorList>
    </citation>
    <scope>NUCLEOTIDE SEQUENCE [LARGE SCALE GENOMIC DNA]</scope>
</reference>
<accession>A0AAV3RDF9</accession>
<evidence type="ECO:0000256" key="2">
    <source>
        <dbReference type="SAM" id="Phobius"/>
    </source>
</evidence>
<comment type="caution">
    <text evidence="3">The sequence shown here is derived from an EMBL/GenBank/DDBJ whole genome shotgun (WGS) entry which is preliminary data.</text>
</comment>
<sequence>MQLDNSIVKALNQAKLEANVRARSGDNNLKKKLPSPYAIGSGALLLVSFAKFWYSPLQWLALGAVAVGIVPIILRSFAAVKNFTLDINILMLIAGKTSLTTSSFA</sequence>
<comment type="similarity">
    <text evidence="1">Belongs to the cation transport ATPase (P-type) (TC 3.A.3) family. Type IB subfamily.</text>
</comment>
<dbReference type="AlphaFoldDB" id="A0AAV3RDF9"/>
<protein>
    <submittedName>
        <fullName evidence="3">Uncharacterized protein</fullName>
    </submittedName>
</protein>
<feature type="transmembrane region" description="Helical" evidence="2">
    <location>
        <begin position="60"/>
        <end position="80"/>
    </location>
</feature>